<gene>
    <name evidence="1" type="ORF">LEP1GSC060_3431</name>
</gene>
<dbReference type="EMBL" id="AOHC02000041">
    <property type="protein sequence ID" value="EMY76808.1"/>
    <property type="molecule type" value="Genomic_DNA"/>
</dbReference>
<proteinExistence type="predicted"/>
<protein>
    <submittedName>
        <fullName evidence="1">Uncharacterized protein</fullName>
    </submittedName>
</protein>
<evidence type="ECO:0000313" key="2">
    <source>
        <dbReference type="Proteomes" id="UP000012313"/>
    </source>
</evidence>
<sequence length="67" mass="7986">MHQFDVSFQDRFSLKLEQRFRNVCRPGVGPCSFTGRGDDSYFNFFHWGIRYFYRPGNVKNDTGIRTL</sequence>
<accession>N1WLY3</accession>
<reference evidence="1" key="1">
    <citation type="submission" date="2013-03" db="EMBL/GenBank/DDBJ databases">
        <authorList>
            <person name="Harkins D.M."/>
            <person name="Durkin A.S."/>
            <person name="Brinkac L.M."/>
            <person name="Haft D.H."/>
            <person name="Selengut J.D."/>
            <person name="Sanka R."/>
            <person name="DePew J."/>
            <person name="Purushe J."/>
            <person name="Hartskeerl R.A."/>
            <person name="Ahmed A."/>
            <person name="van der Linden H."/>
            <person name="Goris M.G.A."/>
            <person name="Vinetz J.M."/>
            <person name="Sutton G.G."/>
            <person name="Nierman W.C."/>
            <person name="Fouts D.E."/>
        </authorList>
    </citation>
    <scope>NUCLEOTIDE SEQUENCE [LARGE SCALE GENOMIC DNA]</scope>
    <source>
        <strain evidence="1">ICFT</strain>
    </source>
</reference>
<organism evidence="1 2">
    <name type="scientific">Leptospira weilii serovar Ranarum str. ICFT</name>
    <dbReference type="NCBI Taxonomy" id="1218598"/>
    <lineage>
        <taxon>Bacteria</taxon>
        <taxon>Pseudomonadati</taxon>
        <taxon>Spirochaetota</taxon>
        <taxon>Spirochaetia</taxon>
        <taxon>Leptospirales</taxon>
        <taxon>Leptospiraceae</taxon>
        <taxon>Leptospira</taxon>
    </lineage>
</organism>
<dbReference type="Proteomes" id="UP000012313">
    <property type="component" value="Unassembled WGS sequence"/>
</dbReference>
<keyword evidence="2" id="KW-1185">Reference proteome</keyword>
<dbReference type="STRING" id="1218598.LEP1GSC060_3431"/>
<comment type="caution">
    <text evidence="1">The sequence shown here is derived from an EMBL/GenBank/DDBJ whole genome shotgun (WGS) entry which is preliminary data.</text>
</comment>
<evidence type="ECO:0000313" key="1">
    <source>
        <dbReference type="EMBL" id="EMY76808.1"/>
    </source>
</evidence>
<dbReference type="AlphaFoldDB" id="N1WLY3"/>
<name>N1WLY3_9LEPT</name>